<proteinExistence type="predicted"/>
<dbReference type="InParanoid" id="W5LWN7"/>
<dbReference type="InterPro" id="IPR039685">
    <property type="entry name" value="FANCE"/>
</dbReference>
<dbReference type="GO" id="GO:0036297">
    <property type="term" value="P:interstrand cross-link repair"/>
    <property type="evidence" value="ECO:0007669"/>
    <property type="project" value="InterPro"/>
</dbReference>
<reference evidence="4" key="1">
    <citation type="submission" date="2011-12" db="EMBL/GenBank/DDBJ databases">
        <title>The Draft Genome of Lepisosteus oculatus.</title>
        <authorList>
            <consortium name="The Broad Institute Genome Assembly &amp; Analysis Group"/>
            <consortium name="Computational R&amp;D Group"/>
            <consortium name="and Sequencing Platform"/>
            <person name="Di Palma F."/>
            <person name="Alfoldi J."/>
            <person name="Johnson J."/>
            <person name="Berlin A."/>
            <person name="Gnerre S."/>
            <person name="Jaffe D."/>
            <person name="MacCallum I."/>
            <person name="Young S."/>
            <person name="Walker B.J."/>
            <person name="Lander E.S."/>
            <person name="Lindblad-Toh K."/>
        </authorList>
    </citation>
    <scope>NUCLEOTIDE SEQUENCE [LARGE SCALE GENOMIC DNA]</scope>
</reference>
<dbReference type="PANTHER" id="PTHR32094:SF5">
    <property type="entry name" value="FANCONI ANEMIA GROUP E PROTEIN"/>
    <property type="match status" value="1"/>
</dbReference>
<dbReference type="eggNOG" id="ENOG502QQV6">
    <property type="taxonomic scope" value="Eukaryota"/>
</dbReference>
<dbReference type="STRING" id="7918.ENSLOCP00000000544"/>
<reference evidence="3" key="2">
    <citation type="submission" date="2025-08" db="UniProtKB">
        <authorList>
            <consortium name="Ensembl"/>
        </authorList>
    </citation>
    <scope>IDENTIFICATION</scope>
</reference>
<dbReference type="GeneTree" id="ENSGT00390000000705"/>
<evidence type="ECO:0000259" key="2">
    <source>
        <dbReference type="Pfam" id="PF11510"/>
    </source>
</evidence>
<sequence>MDLESVLKRFDGRSRLLLQALSLGFCGARRAMQVYRRQRSSDTEGLHTWMESLVKDEAYLDGNCLAVKPLVCLFPVLFQRNLLSFLLLTHTVLPRPCLLRLLHCLSQEPSADPWVQALLSHLRRVLQLEDPHAAMSIHLSSECQEGLTLLCKRLAGGSSGDTSGAAAEQWPAWFRGKEVRQPPSAGMETLHPENQKKRKSESAGLSQGGSDCEESGSQSKKLRLVCPEAQEACEQPRGHSSEDGSALTEKPGLGAAVEPARGPDSTGPEDASAVVLPSHLRAFVPSIKELLEIETERCELDSPTALQVLNDCNPGEVELLCRELHLSEVPEQVLPQFCTRLLELSPDLSYSTAATLARHLFLSRILSLSEPASRFLVTAVTSFCSRYPRPSCCALIGPLLQAEQAGSAQMELLCRLLEDSLEQQYQVLVFEQTLTVPWSEDVLLVIHALLETKMELSGEMFDRFIEKLNQQAALFSKSMKFAKMMLAFLTKYQSHVAVTHKSTMAHCLALNETFLKKSLQAALKRISP</sequence>
<dbReference type="GO" id="GO:0043240">
    <property type="term" value="C:Fanconi anaemia nuclear complex"/>
    <property type="evidence" value="ECO:0000318"/>
    <property type="project" value="GO_Central"/>
</dbReference>
<dbReference type="OMA" id="LRLPWIC"/>
<dbReference type="Proteomes" id="UP000018468">
    <property type="component" value="Unassembled WGS sequence"/>
</dbReference>
<name>W5LWN7_LEPOC</name>
<feature type="region of interest" description="Disordered" evidence="1">
    <location>
        <begin position="181"/>
        <end position="217"/>
    </location>
</feature>
<evidence type="ECO:0000313" key="3">
    <source>
        <dbReference type="Ensembl" id="ENSLOCP00000000544.1"/>
    </source>
</evidence>
<feature type="compositionally biased region" description="Polar residues" evidence="1">
    <location>
        <begin position="203"/>
        <end position="217"/>
    </location>
</feature>
<reference evidence="3" key="3">
    <citation type="submission" date="2025-09" db="UniProtKB">
        <authorList>
            <consortium name="Ensembl"/>
        </authorList>
    </citation>
    <scope>IDENTIFICATION</scope>
</reference>
<evidence type="ECO:0000313" key="4">
    <source>
        <dbReference type="Proteomes" id="UP000018468"/>
    </source>
</evidence>
<dbReference type="InterPro" id="IPR021025">
    <property type="entry name" value="Fanconi_anaemia_gr_E_prot_C"/>
</dbReference>
<keyword evidence="4" id="KW-1185">Reference proteome</keyword>
<dbReference type="HOGENOM" id="CLU_037283_0_0_1"/>
<dbReference type="Ensembl" id="ENSLOCT00000000545.1">
    <property type="protein sequence ID" value="ENSLOCP00000000544.1"/>
    <property type="gene ID" value="ENSLOCG00000000495.1"/>
</dbReference>
<dbReference type="Gene3D" id="1.25.40.480">
    <property type="match status" value="1"/>
</dbReference>
<organism evidence="3 4">
    <name type="scientific">Lepisosteus oculatus</name>
    <name type="common">Spotted gar</name>
    <dbReference type="NCBI Taxonomy" id="7918"/>
    <lineage>
        <taxon>Eukaryota</taxon>
        <taxon>Metazoa</taxon>
        <taxon>Chordata</taxon>
        <taxon>Craniata</taxon>
        <taxon>Vertebrata</taxon>
        <taxon>Euteleostomi</taxon>
        <taxon>Actinopterygii</taxon>
        <taxon>Neopterygii</taxon>
        <taxon>Holostei</taxon>
        <taxon>Semionotiformes</taxon>
        <taxon>Lepisosteidae</taxon>
        <taxon>Lepisosteus</taxon>
    </lineage>
</organism>
<dbReference type="Pfam" id="PF11510">
    <property type="entry name" value="FA_FANCE"/>
    <property type="match status" value="1"/>
</dbReference>
<protein>
    <submittedName>
        <fullName evidence="3">FA complementation group E</fullName>
    </submittedName>
</protein>
<accession>W5LWN7</accession>
<dbReference type="CDD" id="cd07439">
    <property type="entry name" value="FANCE_c-term"/>
    <property type="match status" value="1"/>
</dbReference>
<evidence type="ECO:0000256" key="1">
    <source>
        <dbReference type="SAM" id="MobiDB-lite"/>
    </source>
</evidence>
<feature type="region of interest" description="Disordered" evidence="1">
    <location>
        <begin position="232"/>
        <end position="270"/>
    </location>
</feature>
<dbReference type="Bgee" id="ENSLOCG00000000495">
    <property type="expression patterns" value="Expressed in testis and 12 other cell types or tissues"/>
</dbReference>
<dbReference type="PANTHER" id="PTHR32094">
    <property type="entry name" value="FANCONI ANEMIA GROUP E PROTEIN"/>
    <property type="match status" value="1"/>
</dbReference>
<feature type="domain" description="Fanconi Anaemia group E protein C-terminal" evidence="2">
    <location>
        <begin position="274"/>
        <end position="526"/>
    </location>
</feature>
<dbReference type="AlphaFoldDB" id="W5LWN7"/>